<dbReference type="InterPro" id="IPR044926">
    <property type="entry name" value="RGS_subdomain_2"/>
</dbReference>
<dbReference type="Gene3D" id="1.10.167.10">
    <property type="entry name" value="Regulator of G-protein Signalling 4, domain 2"/>
    <property type="match status" value="1"/>
</dbReference>
<dbReference type="eggNOG" id="ENOG502S0M5">
    <property type="taxonomic scope" value="Eukaryota"/>
</dbReference>
<dbReference type="PANTHER" id="PTHR39466:SF1">
    <property type="entry name" value="RGS DOMAIN-CONTAINING PROTEIN"/>
    <property type="match status" value="1"/>
</dbReference>
<comment type="caution">
    <text evidence="3">The sequence shown here is derived from an EMBL/GenBank/DDBJ whole genome shotgun (WGS) entry which is preliminary data.</text>
</comment>
<keyword evidence="2" id="KW-0472">Membrane</keyword>
<keyword evidence="2" id="KW-0812">Transmembrane</keyword>
<feature type="transmembrane region" description="Helical" evidence="2">
    <location>
        <begin position="322"/>
        <end position="341"/>
    </location>
</feature>
<feature type="transmembrane region" description="Helical" evidence="2">
    <location>
        <begin position="293"/>
        <end position="315"/>
    </location>
</feature>
<reference evidence="3 4" key="1">
    <citation type="submission" date="2014-02" db="EMBL/GenBank/DDBJ databases">
        <title>The genome sequence of Colletotrichum fioriniae PJ7.</title>
        <authorList>
            <person name="Baroncelli R."/>
            <person name="Thon M.R."/>
        </authorList>
    </citation>
    <scope>NUCLEOTIDE SEQUENCE [LARGE SCALE GENOMIC DNA]</scope>
    <source>
        <strain evidence="3 4">PJ7</strain>
    </source>
</reference>
<feature type="compositionally biased region" description="Polar residues" evidence="1">
    <location>
        <begin position="159"/>
        <end position="168"/>
    </location>
</feature>
<proteinExistence type="predicted"/>
<feature type="region of interest" description="Disordered" evidence="1">
    <location>
        <begin position="17"/>
        <end position="49"/>
    </location>
</feature>
<dbReference type="EMBL" id="JARH01000064">
    <property type="protein sequence ID" value="EXF85804.1"/>
    <property type="molecule type" value="Genomic_DNA"/>
</dbReference>
<evidence type="ECO:0000256" key="1">
    <source>
        <dbReference type="SAM" id="MobiDB-lite"/>
    </source>
</evidence>
<evidence type="ECO:0008006" key="5">
    <source>
        <dbReference type="Google" id="ProtNLM"/>
    </source>
</evidence>
<gene>
    <name evidence="3" type="ORF">CFIO01_10873</name>
</gene>
<evidence type="ECO:0000313" key="3">
    <source>
        <dbReference type="EMBL" id="EXF85804.1"/>
    </source>
</evidence>
<dbReference type="Proteomes" id="UP000020467">
    <property type="component" value="Unassembled WGS sequence"/>
</dbReference>
<dbReference type="PANTHER" id="PTHR39466">
    <property type="entry name" value="RGS DOMAIN-CONTAINING PROTEIN"/>
    <property type="match status" value="1"/>
</dbReference>
<evidence type="ECO:0000256" key="2">
    <source>
        <dbReference type="SAM" id="Phobius"/>
    </source>
</evidence>
<evidence type="ECO:0000313" key="4">
    <source>
        <dbReference type="Proteomes" id="UP000020467"/>
    </source>
</evidence>
<accession>A0A010S535</accession>
<protein>
    <recommendedName>
        <fullName evidence="5">RGS domain-containing protein</fullName>
    </recommendedName>
</protein>
<name>A0A010S535_9PEZI</name>
<organism evidence="3 4">
    <name type="scientific">Colletotrichum fioriniae PJ7</name>
    <dbReference type="NCBI Taxonomy" id="1445577"/>
    <lineage>
        <taxon>Eukaryota</taxon>
        <taxon>Fungi</taxon>
        <taxon>Dikarya</taxon>
        <taxon>Ascomycota</taxon>
        <taxon>Pezizomycotina</taxon>
        <taxon>Sordariomycetes</taxon>
        <taxon>Hypocreomycetidae</taxon>
        <taxon>Glomerellales</taxon>
        <taxon>Glomerellaceae</taxon>
        <taxon>Colletotrichum</taxon>
        <taxon>Colletotrichum acutatum species complex</taxon>
    </lineage>
</organism>
<feature type="transmembrane region" description="Helical" evidence="2">
    <location>
        <begin position="420"/>
        <end position="442"/>
    </location>
</feature>
<feature type="compositionally biased region" description="Low complexity" evidence="1">
    <location>
        <begin position="36"/>
        <end position="47"/>
    </location>
</feature>
<dbReference type="KEGG" id="cfj:CFIO01_10873"/>
<dbReference type="OrthoDB" id="3232309at2759"/>
<sequence length="448" mass="50330">MGLLPLTYRRPVYVSKTSSARESTSDVSDSGDEKQSNTSSSLRSGSSGKLQGIPESLTFDKIINGGTCPPCTVRDFMNYLIYIEHAAENLQFFLWHRDFQKRFGEAKTSDMSLAFEWTEAMETDLLQRMNKEKSQRMRKKPGQEIFKGTDFEKKGATSGIVQDSSNPFHTPPRTPNDYEDSVFTGSQGVSNADSYRSQASDAFAAVGAKQPFTIQPFREEIDRVIATYIMEGAPRQLNLSAKERDATLHALAYTTHPTACRLAIKVIENSLRQQAHPNFIRWSICNGNPARVFFARALGVGLIAIAFVVAILITLSRAGRGWRALAAIGWVLGISTLVAAYKGMCVVLHGMHHRHVRPWELFVDEENDDRKTSFDTFGSNNSYESEPWVIKYEKRNIVRKIFDREVWIEEPALRTIQDTIFLQAMLCAVLVGGVFTAIFVAIPKHGYF</sequence>
<dbReference type="HOGENOM" id="CLU_041181_1_0_1"/>
<feature type="region of interest" description="Disordered" evidence="1">
    <location>
        <begin position="156"/>
        <end position="176"/>
    </location>
</feature>
<feature type="compositionally biased region" description="Polar residues" evidence="1">
    <location>
        <begin position="17"/>
        <end position="28"/>
    </location>
</feature>
<dbReference type="InterPro" id="IPR036305">
    <property type="entry name" value="RGS_sf"/>
</dbReference>
<keyword evidence="4" id="KW-1185">Reference proteome</keyword>
<dbReference type="AlphaFoldDB" id="A0A010S535"/>
<keyword evidence="2" id="KW-1133">Transmembrane helix</keyword>
<dbReference type="SUPFAM" id="SSF48097">
    <property type="entry name" value="Regulator of G-protein signaling, RGS"/>
    <property type="match status" value="1"/>
</dbReference>